<dbReference type="Gene3D" id="1.10.600.10">
    <property type="entry name" value="Farnesyl Diphosphate Synthase"/>
    <property type="match status" value="1"/>
</dbReference>
<dbReference type="SFLD" id="SFLDS00005">
    <property type="entry name" value="Isoprenoid_Synthase_Type_I"/>
    <property type="match status" value="1"/>
</dbReference>
<dbReference type="GO" id="GO:0008299">
    <property type="term" value="P:isoprenoid biosynthetic process"/>
    <property type="evidence" value="ECO:0007669"/>
    <property type="project" value="InterPro"/>
</dbReference>
<dbReference type="FunCoup" id="A0A7L4YTA0">
    <property type="interactions" value="228"/>
</dbReference>
<keyword evidence="8" id="KW-1185">Reference proteome</keyword>
<organism evidence="7 8">
    <name type="scientific">Epidermidibacterium keratini</name>
    <dbReference type="NCBI Taxonomy" id="1891644"/>
    <lineage>
        <taxon>Bacteria</taxon>
        <taxon>Bacillati</taxon>
        <taxon>Actinomycetota</taxon>
        <taxon>Actinomycetes</taxon>
        <taxon>Sporichthyales</taxon>
        <taxon>Sporichthyaceae</taxon>
        <taxon>Epidermidibacterium</taxon>
    </lineage>
</organism>
<dbReference type="InterPro" id="IPR033749">
    <property type="entry name" value="Polyprenyl_synt_CS"/>
</dbReference>
<comment type="similarity">
    <text evidence="2 6">Belongs to the FPP/GGPP synthase family.</text>
</comment>
<keyword evidence="5" id="KW-0460">Magnesium</keyword>
<evidence type="ECO:0000256" key="2">
    <source>
        <dbReference type="ARBA" id="ARBA00006706"/>
    </source>
</evidence>
<protein>
    <submittedName>
        <fullName evidence="7">Polyprenyl synthetase family protein</fullName>
    </submittedName>
</protein>
<sequence length="303" mass="32328">MLQTASRSDDLLLDEAAAHLASAGGKRFRPLLVLLASQFGTPGGPDVDKAAVVVELTHLATLYHDDVMDEADLRRGAPSANARWDNSIAILTGDYLFAAASILVSELGPDAVRIQAETFQRLVNGQIRETVDAPAGTDPIARYLDVLAEKTGSLIATSGRFGAMFSGARAEVVEAMTEFGEAIGMAFQLSDDLIDITSDAEDLGKATGTDLREGVHTLPMLFTLADPQADPELVSLLRSGPLVDADQHARALELLRASPGMIATRGVLDEYVERARRAVDVLPEGSAKDSLDALVDFMQVRSR</sequence>
<dbReference type="OrthoDB" id="4497239at2"/>
<dbReference type="InParanoid" id="A0A7L4YTA0"/>
<evidence type="ECO:0000256" key="5">
    <source>
        <dbReference type="ARBA" id="ARBA00022842"/>
    </source>
</evidence>
<dbReference type="EMBL" id="CP047156">
    <property type="protein sequence ID" value="QHC02288.1"/>
    <property type="molecule type" value="Genomic_DNA"/>
</dbReference>
<dbReference type="PANTHER" id="PTHR12001">
    <property type="entry name" value="GERANYLGERANYL PYROPHOSPHATE SYNTHASE"/>
    <property type="match status" value="1"/>
</dbReference>
<dbReference type="PROSITE" id="PS00444">
    <property type="entry name" value="POLYPRENYL_SYNTHASE_2"/>
    <property type="match status" value="1"/>
</dbReference>
<dbReference type="SFLD" id="SFLDG01017">
    <property type="entry name" value="Polyprenyl_Transferase_Like"/>
    <property type="match status" value="1"/>
</dbReference>
<name>A0A7L4YTA0_9ACTN</name>
<dbReference type="Proteomes" id="UP000463857">
    <property type="component" value="Chromosome"/>
</dbReference>
<dbReference type="GO" id="GO:0004659">
    <property type="term" value="F:prenyltransferase activity"/>
    <property type="evidence" value="ECO:0007669"/>
    <property type="project" value="InterPro"/>
</dbReference>
<dbReference type="SUPFAM" id="SSF48576">
    <property type="entry name" value="Terpenoid synthases"/>
    <property type="match status" value="1"/>
</dbReference>
<gene>
    <name evidence="7" type="ORF">EK0264_05245</name>
</gene>
<evidence type="ECO:0000256" key="4">
    <source>
        <dbReference type="ARBA" id="ARBA00022723"/>
    </source>
</evidence>
<comment type="cofactor">
    <cofactor evidence="1">
        <name>Mg(2+)</name>
        <dbReference type="ChEBI" id="CHEBI:18420"/>
    </cofactor>
</comment>
<keyword evidence="3 6" id="KW-0808">Transferase</keyword>
<dbReference type="InterPro" id="IPR008949">
    <property type="entry name" value="Isoprenoid_synthase_dom_sf"/>
</dbReference>
<dbReference type="GO" id="GO:0046872">
    <property type="term" value="F:metal ion binding"/>
    <property type="evidence" value="ECO:0007669"/>
    <property type="project" value="UniProtKB-KW"/>
</dbReference>
<evidence type="ECO:0000313" key="7">
    <source>
        <dbReference type="EMBL" id="QHC02288.1"/>
    </source>
</evidence>
<evidence type="ECO:0000256" key="6">
    <source>
        <dbReference type="RuleBase" id="RU004466"/>
    </source>
</evidence>
<proteinExistence type="inferred from homology"/>
<reference evidence="7 8" key="1">
    <citation type="journal article" date="2018" name="Int. J. Syst. Evol. Microbiol.">
        <title>Epidermidibacterium keratini gen. nov., sp. nov., a member of the family Sporichthyaceae, isolated from keratin epidermis.</title>
        <authorList>
            <person name="Lee D.G."/>
            <person name="Trujillo M.E."/>
            <person name="Kang S."/>
            <person name="Nam J.J."/>
            <person name="Kim Y.J."/>
        </authorList>
    </citation>
    <scope>NUCLEOTIDE SEQUENCE [LARGE SCALE GENOMIC DNA]</scope>
    <source>
        <strain evidence="7 8">EPI-7</strain>
    </source>
</reference>
<dbReference type="Pfam" id="PF00348">
    <property type="entry name" value="polyprenyl_synt"/>
    <property type="match status" value="1"/>
</dbReference>
<keyword evidence="4" id="KW-0479">Metal-binding</keyword>
<dbReference type="CDD" id="cd00685">
    <property type="entry name" value="Trans_IPPS_HT"/>
    <property type="match status" value="1"/>
</dbReference>
<dbReference type="PANTHER" id="PTHR12001:SF69">
    <property type="entry name" value="ALL TRANS-POLYPRENYL-DIPHOSPHATE SYNTHASE PDSS1"/>
    <property type="match status" value="1"/>
</dbReference>
<accession>A0A7L4YTA0</accession>
<dbReference type="InterPro" id="IPR000092">
    <property type="entry name" value="Polyprenyl_synt"/>
</dbReference>
<evidence type="ECO:0000256" key="3">
    <source>
        <dbReference type="ARBA" id="ARBA00022679"/>
    </source>
</evidence>
<evidence type="ECO:0000313" key="8">
    <source>
        <dbReference type="Proteomes" id="UP000463857"/>
    </source>
</evidence>
<evidence type="ECO:0000256" key="1">
    <source>
        <dbReference type="ARBA" id="ARBA00001946"/>
    </source>
</evidence>
<dbReference type="AlphaFoldDB" id="A0A7L4YTA0"/>
<dbReference type="KEGG" id="eke:EK0264_05245"/>